<dbReference type="Proteomes" id="UP000828048">
    <property type="component" value="Chromosome 12"/>
</dbReference>
<keyword evidence="2" id="KW-1185">Reference proteome</keyword>
<dbReference type="EMBL" id="CM037162">
    <property type="protein sequence ID" value="KAH7862267.1"/>
    <property type="molecule type" value="Genomic_DNA"/>
</dbReference>
<proteinExistence type="predicted"/>
<evidence type="ECO:0000313" key="2">
    <source>
        <dbReference type="Proteomes" id="UP000828048"/>
    </source>
</evidence>
<accession>A0ACB7Z9I9</accession>
<reference evidence="1 2" key="1">
    <citation type="journal article" date="2021" name="Hortic Res">
        <title>High-quality reference genome and annotation aids understanding of berry development for evergreen blueberry (Vaccinium darrowii).</title>
        <authorList>
            <person name="Yu J."/>
            <person name="Hulse-Kemp A.M."/>
            <person name="Babiker E."/>
            <person name="Staton M."/>
        </authorList>
    </citation>
    <scope>NUCLEOTIDE SEQUENCE [LARGE SCALE GENOMIC DNA]</scope>
    <source>
        <strain evidence="2">cv. NJ 8807/NJ 8810</strain>
        <tissue evidence="1">Young leaf</tissue>
    </source>
</reference>
<sequence>MDNSGLRRSTGEMPLQKQMSSNPSTRSRSEHIDGLPPTTTSLKRKSEIIEKQRISSPLRTSDRGKERLSLGCTGSMNSEKGSGSLDDRKKKLKSEASVKQLMPDAKETSRGEKQHPHTVGFKKKWDGRTYKSLIKRKRRRDTEPDFNEELKRPEVISKIDSSYSGGSVSKPVDDGEDGAVNGTSLVDAAGSPLSMCKRDNIAGTHVPYSERLRGQRFGNNPEVETHEVGKIHDKGMNTSADPTSPRPRLNGGDSSVPVDEVSQFLPQSTDCITDTLHTSHASASTFPSNVTSLLPEVHMVKSEEGTGLSDVQKTLLVLLNPEISKLCEILQLSEDVKVMVRRFLEYVVDKHQINREPLAILQAFQISLCWIAASLLEFEIDKKASLALAKQHLNFGCTEEEANNVHLKLRPLKKRFKVEVHDFASDRSISIGQVPNREKREKELLKSLKRIQKKFAKQMLKLNDKLEEKIRELNKKLEDESVQIERDHELDLTLVRMIHRSNSVRSEKMKRKEEEHAKKLKEHERHKGILLEKLKAEHFAEMNELKQKEERVLQDVKSWAQAEIPFELPSYGAEFGGIVEPATPNRMQGSEMEPSERPRTEAVGSGIPIDTPIMKLHPNSETNSVDASLCSSADANEYNGFVDPHFAKQNSDGAPSSEQGAPQCVPDGVVVAEFVKIPYPDVGFNREPDQIEDFDVLVLDPMAVENDAAVSPTNGGSLEESSILRPFHTLAEADSSPQILALHGKYSQSSHSTVMQHGDANASENQDVLLQVDVEQLQVSDSTEIHGGDAEAGGDQTNNEEALPERVDQHDVCATSGVELPSEGPGASENKPEASENVDVPQQVEVVPLHSTDNVATNKTSNEEPFKECVKQLHSTKSTGTHGDEDARQNQDDLQQVEVEQLQVSDSTEIHDGDAEASGNQTNNEEALPEHVDQHDVSATSGVEQLPSEGPGASENEPEASENVDVPQQVEVVPLHSTGNVATNQTSNEEPFEEPVKQLQSTKSTGTHGDEDARQNQDDLQQVEVEQLQVSDSTEIHDGDAEASGNQTNNEEALPEHVDQHDVSATSGVEQLPSEGPGASENEPEASENVDVPQQVEVVPLHSTGNVATNQTSNEEPFEEHLKQLQSTKSTGTHGDKDARQNQDDLQQVEVLPSHLADTGSIVQRLQTNHDVQQQQVSPSSDSSVDHNQPDTRAASGVELPSEGGLGASQLLVNEPEFSESQNVPHQIEVLPLHSTNNGSTDQSCNEEALPERVDAVPCNRADTGPTVQHKEALIDGVQQLQVSPFSDSAVDHSQPDVSAASRDEQIRSEGWGASQQFGNEPAQQFGTVWVPNQEVSLTQLGLHPPLEGFETHLPLNSAPQMASQQPNYGDPLLNELDRLHKEKENTFKIYEETKLGLKFEFNKEIEEAVARIRRKYGDKFHSAESAFLLKKKELDSNTRKVLMNKILADAFRSKCHALLRSQQAMPSNIMQQHVPSSRPAHGPSRVTGSASMPSVHHSSPPCSTTPAGPPIIIPITPPTINLRASSEIRAPAPHLQRFRVGGPSSSMPSSSIPLMVPQEMLPVQHVQRNLPTASPSVPHIRTSSPSIPNIPTASPSVPHVRMSSPSVPDIPMTSPLVPHAPSHYDWGRQAEVTGRTPPNLLPLRQDLGLNFGSDLSQFGSRTNGGGGVLVNVAGSGIATDVVCLSDDD</sequence>
<protein>
    <submittedName>
        <fullName evidence="1">Uncharacterized protein</fullName>
    </submittedName>
</protein>
<organism evidence="1 2">
    <name type="scientific">Vaccinium darrowii</name>
    <dbReference type="NCBI Taxonomy" id="229202"/>
    <lineage>
        <taxon>Eukaryota</taxon>
        <taxon>Viridiplantae</taxon>
        <taxon>Streptophyta</taxon>
        <taxon>Embryophyta</taxon>
        <taxon>Tracheophyta</taxon>
        <taxon>Spermatophyta</taxon>
        <taxon>Magnoliopsida</taxon>
        <taxon>eudicotyledons</taxon>
        <taxon>Gunneridae</taxon>
        <taxon>Pentapetalae</taxon>
        <taxon>asterids</taxon>
        <taxon>Ericales</taxon>
        <taxon>Ericaceae</taxon>
        <taxon>Vaccinioideae</taxon>
        <taxon>Vaccinieae</taxon>
        <taxon>Vaccinium</taxon>
    </lineage>
</organism>
<evidence type="ECO:0000313" key="1">
    <source>
        <dbReference type="EMBL" id="KAH7862267.1"/>
    </source>
</evidence>
<name>A0ACB7Z9I9_9ERIC</name>
<comment type="caution">
    <text evidence="1">The sequence shown here is derived from an EMBL/GenBank/DDBJ whole genome shotgun (WGS) entry which is preliminary data.</text>
</comment>
<gene>
    <name evidence="1" type="ORF">Vadar_002277</name>
</gene>